<dbReference type="Proteomes" id="UP001342314">
    <property type="component" value="Unassembled WGS sequence"/>
</dbReference>
<feature type="transmembrane region" description="Helical" evidence="1">
    <location>
        <begin position="12"/>
        <end position="34"/>
    </location>
</feature>
<name>A0AAV5GQ90_9BASI</name>
<evidence type="ECO:0000313" key="2">
    <source>
        <dbReference type="EMBL" id="GJN94756.1"/>
    </source>
</evidence>
<dbReference type="AlphaFoldDB" id="A0AAV5GQ90"/>
<feature type="transmembrane region" description="Helical" evidence="1">
    <location>
        <begin position="46"/>
        <end position="66"/>
    </location>
</feature>
<keyword evidence="1" id="KW-1133">Transmembrane helix</keyword>
<reference evidence="2 3" key="1">
    <citation type="submission" date="2021-12" db="EMBL/GenBank/DDBJ databases">
        <title>High titer production of polyol ester of fatty acids by Rhodotorula paludigena BS15 towards product separation-free biomass refinery.</title>
        <authorList>
            <person name="Mano J."/>
            <person name="Ono H."/>
            <person name="Tanaka T."/>
            <person name="Naito K."/>
            <person name="Sushida H."/>
            <person name="Ike M."/>
            <person name="Tokuyasu K."/>
            <person name="Kitaoka M."/>
        </authorList>
    </citation>
    <scope>NUCLEOTIDE SEQUENCE [LARGE SCALE GENOMIC DNA]</scope>
    <source>
        <strain evidence="2 3">BS15</strain>
    </source>
</reference>
<evidence type="ECO:0000313" key="3">
    <source>
        <dbReference type="Proteomes" id="UP001342314"/>
    </source>
</evidence>
<keyword evidence="1" id="KW-0472">Membrane</keyword>
<evidence type="ECO:0000256" key="1">
    <source>
        <dbReference type="SAM" id="Phobius"/>
    </source>
</evidence>
<sequence length="131" mass="13839">MGACCSTASRSAVLASSFVIVVSVPVLFYSCILLRFRSAELQSTGFTVFTVVAFAISFLTAVLGIVGRDCHHVPTLRVAQAAGFLATALALAYTVWGSIVLSSMFDYPESRALMIGTVRLSLPLPSALDVC</sequence>
<organism evidence="2 3">
    <name type="scientific">Rhodotorula paludigena</name>
    <dbReference type="NCBI Taxonomy" id="86838"/>
    <lineage>
        <taxon>Eukaryota</taxon>
        <taxon>Fungi</taxon>
        <taxon>Dikarya</taxon>
        <taxon>Basidiomycota</taxon>
        <taxon>Pucciniomycotina</taxon>
        <taxon>Microbotryomycetes</taxon>
        <taxon>Sporidiobolales</taxon>
        <taxon>Sporidiobolaceae</taxon>
        <taxon>Rhodotorula</taxon>
    </lineage>
</organism>
<proteinExistence type="predicted"/>
<dbReference type="EMBL" id="BQKY01000018">
    <property type="protein sequence ID" value="GJN94756.1"/>
    <property type="molecule type" value="Genomic_DNA"/>
</dbReference>
<accession>A0AAV5GQ90</accession>
<comment type="caution">
    <text evidence="2">The sequence shown here is derived from an EMBL/GenBank/DDBJ whole genome shotgun (WGS) entry which is preliminary data.</text>
</comment>
<keyword evidence="1" id="KW-0812">Transmembrane</keyword>
<gene>
    <name evidence="2" type="ORF">Rhopal_007848-T1</name>
</gene>
<feature type="transmembrane region" description="Helical" evidence="1">
    <location>
        <begin position="78"/>
        <end position="101"/>
    </location>
</feature>
<keyword evidence="3" id="KW-1185">Reference proteome</keyword>
<evidence type="ECO:0008006" key="4">
    <source>
        <dbReference type="Google" id="ProtNLM"/>
    </source>
</evidence>
<protein>
    <recommendedName>
        <fullName evidence="4">MARVEL domain-containing protein</fullName>
    </recommendedName>
</protein>